<feature type="transmembrane region" description="Helical" evidence="5">
    <location>
        <begin position="4461"/>
        <end position="4486"/>
    </location>
</feature>
<name>B3G4H6_ADIVA</name>
<comment type="similarity">
    <text evidence="4">Belongs to the NRP synthetase family.</text>
</comment>
<dbReference type="Pfam" id="PF00668">
    <property type="entry name" value="Condensation"/>
    <property type="match status" value="4"/>
</dbReference>
<dbReference type="InterPro" id="IPR042099">
    <property type="entry name" value="ANL_N_sf"/>
</dbReference>
<organism evidence="7">
    <name type="scientific">Adineta vaga</name>
    <name type="common">Rotifer</name>
    <name type="synonym">Callidina vaga</name>
    <dbReference type="NCBI Taxonomy" id="104782"/>
    <lineage>
        <taxon>Eukaryota</taxon>
        <taxon>Metazoa</taxon>
        <taxon>Spiralia</taxon>
        <taxon>Gnathifera</taxon>
        <taxon>Rotifera</taxon>
        <taxon>Eurotatoria</taxon>
        <taxon>Bdelloidea</taxon>
        <taxon>Adinetida</taxon>
        <taxon>Adinetidae</taxon>
        <taxon>Adineta</taxon>
    </lineage>
</organism>
<dbReference type="Gene3D" id="2.160.10.10">
    <property type="entry name" value="Hexapeptide repeat proteins"/>
    <property type="match status" value="1"/>
</dbReference>
<keyword evidence="2" id="KW-0597">Phosphoprotein</keyword>
<dbReference type="Gene3D" id="3.30.559.10">
    <property type="entry name" value="Chloramphenicol acetyltransferase-like domain"/>
    <property type="match status" value="4"/>
</dbReference>
<dbReference type="NCBIfam" id="NF003417">
    <property type="entry name" value="PRK04813.1"/>
    <property type="match status" value="4"/>
</dbReference>
<dbReference type="SUPFAM" id="SSF47336">
    <property type="entry name" value="ACP-like"/>
    <property type="match status" value="3"/>
</dbReference>
<evidence type="ECO:0000259" key="6">
    <source>
        <dbReference type="PROSITE" id="PS50075"/>
    </source>
</evidence>
<dbReference type="SUPFAM" id="SSF51161">
    <property type="entry name" value="Trimeric LpxA-like enzymes"/>
    <property type="match status" value="3"/>
</dbReference>
<dbReference type="Pfam" id="PF00501">
    <property type="entry name" value="AMP-binding"/>
    <property type="match status" value="3"/>
</dbReference>
<feature type="transmembrane region" description="Helical" evidence="5">
    <location>
        <begin position="4244"/>
        <end position="4263"/>
    </location>
</feature>
<dbReference type="PROSITE" id="PS00455">
    <property type="entry name" value="AMP_BINDING"/>
    <property type="match status" value="3"/>
</dbReference>
<feature type="domain" description="Carrier" evidence="6">
    <location>
        <begin position="1527"/>
        <end position="1605"/>
    </location>
</feature>
<keyword evidence="5" id="KW-0812">Transmembrane</keyword>
<feature type="transmembrane region" description="Helical" evidence="5">
    <location>
        <begin position="4219"/>
        <end position="4238"/>
    </location>
</feature>
<dbReference type="CDD" id="cd19535">
    <property type="entry name" value="Cyc_NRPS"/>
    <property type="match status" value="1"/>
</dbReference>
<proteinExistence type="inferred from homology"/>
<feature type="transmembrane region" description="Helical" evidence="5">
    <location>
        <begin position="4683"/>
        <end position="4706"/>
    </location>
</feature>
<evidence type="ECO:0000256" key="3">
    <source>
        <dbReference type="ARBA" id="ARBA00022598"/>
    </source>
</evidence>
<dbReference type="InterPro" id="IPR045851">
    <property type="entry name" value="AMP-bd_C_sf"/>
</dbReference>
<dbReference type="FunFam" id="3.40.50.980:FF:000001">
    <property type="entry name" value="Non-ribosomal peptide synthetase"/>
    <property type="match status" value="1"/>
</dbReference>
<dbReference type="Gene3D" id="3.30.559.30">
    <property type="entry name" value="Nonribosomal peptide synthetase, condensation domain"/>
    <property type="match status" value="4"/>
</dbReference>
<keyword evidence="1" id="KW-0596">Phosphopantetheine</keyword>
<evidence type="ECO:0000256" key="5">
    <source>
        <dbReference type="SAM" id="Phobius"/>
    </source>
</evidence>
<dbReference type="InterPro" id="IPR023213">
    <property type="entry name" value="CAT-like_dom_sf"/>
</dbReference>
<sequence length="4858" mass="560363">MEEAKSLTFLEPPLVMTNEQLHDSPSFDQQRTWFNEQDYLDCWLSTTHCNMILPLIIKYRTMSIGRIHSSFKTIIRQHNIFRGTIKFNEDKNQLEQIVQPITDESKYLFEVTSINKSQKDINTLLKAELTMKFSEIDNSLVVRCHLITMHLDDTEYLQPGDLIIFTFHRIVFHYMSFDPFLNSFLQAYSDEESCETTKRSFDYVLQEHEQIDNSNSKINHTERFWSTLLESYNWNQACLDSSRFSILTKAYSIHSNSIAFILETSILNAMIQFASFYKISMFELCLACYFTFLHKLTNQQNDNLIVISPVDNQSFHNRKSTIDTFINLTPYQIKIESENNFVHLMQQIHTLNIDVYQQSQLSYNDIVKNGSSISKIPFYFQYKTNTSSLKHEFIIKRNTKQTLLAYYVYPNYSHTNDVTQSDLSLIMTPDYQQQTINCILTCSSALYDEKKLFMMVHNFQHLLKELFYSHQEANKFSQGFQPIRKLTLFSDNQINGIQDTTFHRLPEIIDQGMSLNDYDANYFCHFKNTHAPVSYAQSRIWQDEQVRFMRTKEVVAIHNMPFLYSIPSDNTISITKLRKALEHVVMKHPSLRTSIIFDIEKNELIQKIMTPNGKENLFIFVESNFKTEKELSTIINDEYQNPNHFNLASGCVFRCHIARQHPIFSDDLLSKDDIVIFNFHHAIFDFYSMDIFNFDLNLAIYGNLTTYDEHTNLRYFDYAVIQRQVDMSNASSFWFDALRDYKFDQLLTLPFDQYRVTDESRSCRGTSVSFDFGEKISQRITTYASTNNTKVEYIALAIYYVLLFKITDSQQDLCVSANAHGRYRAELMSLIGVFINVIPLRCQMDPNRSFNELVDHVHRTGSRYSEHSYFPLQRILELHVAANQSAFLDISFGFESIAFPNTSDHIRLGNISIQSATVQYNTGTTDIVTKFDLSINVQHDLTNNQLSCVINGSSDLFSKQTVYKIGQRFILIMEQLFEDTFSQTKKSIYELSSLTPDEAIFIRSIKNTDIVLPTFNCLQHEFVYQAKHHNQKLAIELDEQSLTYTELLYYVQKLALHLIINHHLTTNDIVCQCIERSLSMVIGILSIEIAGSAYCPLSARDPEQRLNILIHQTQSPLVLIHHLTQYKFNNNNINTLDIDTIINNNQIINEEDLYHLSNIIITPESIAYVIFTSGSTGIPKAVQVRHQNFIECIHSLVHINTFTEMDTIIQMARCSFDIHMQDIVGTLVVGGTLVMLHPKGNMDFEYLAEVLKTKQITFIHAVPTLIYSLFQYIKETKDLLVIESLRTLCASGEAVSTKMINFLATFLARTVQIWDLYGPAETTLISTYHLIDPTIDKTSIPIGRPLPNYTCFVHDEFSQPISIHQVGELIIGGVGVFAGYLGRDDLTANALVNIDEKFFYRTGDLVRLNENGLLDYLGRKDNQIKLRGQRIELNEIEQCLLETSITACVVIKWKDDYLVAYVQSVNSDVNLLREHCLCRLPSFMVPSMFIVLEEFPLNANGKIDRKRLPTPDFSSVSNIEEDLEHIEPKTKLERRVHSLWCKILGYTQISTNTSISSIGGHSLLLTQLYHSYRTSFNIGSQIAGIMEFFEHPTIADHARLIEESITSQECDIISAHLLSEIETLETDSNLITENQKCSRYENFPTTEIQQAYLFGRNEYVELGHVSCFSYEEYDYSSNFNILQFEQAFNCLIDRHETLRIIFPCATEQKILKDVPYYRIVVLDLSNNSSIDEQLLKRRIQLSHQVRPVDQWPLFDIQLTRFMIDEEHQLRLHIGFDLLILDLWSLKLILSELNELYLNINKVLASLDISYRDYILAELKMKETVIYRSNKEYWMNRLTLFPLGPNMPLRCSPTELKVQRFCRLKKTLDRYIWQRLKHQIHRLKLSPAGFLASVYSIVLSKWSENKHFSLNLPIFNRSLIHPQVNEIAGDFTSILPLEINLDKSVAFEQFARTVQNQLWNDLEHMLYNGVSFIRELMCLNNSRQIILPIIFTCGIDVDKSSYETDYNNILFDKPPVYGITQTPQVFLDNQVHEHNGHLIIHWDYVDDLFPPKMVSDMLEAFIGLLHRFSLSEDIWYEPVILSIPIDQQERRLAFNQTKWTPEVENKLLHTLISKQAAQVPNAPAVFSSRGNLTYEQLMNYTYSLANHLRELGAQTNQLIAIFMEKGWEQIVACLAVLFSGAAYLPLDVDSPQERLRTLVEETNVKIILIQSDRKPIFLDLIVISIDTFSFDHNPKPYLMPQQSPTDLAYVIFTSGSTGKPKGVMISHQAVINTILDLNDRLEISTQDRIFALSHLNFDLSVYEIFGILIAGGAIVMCDQESYKNPKHWYEMIVKYQVTIWNSVPMLMQMLVEFLKHTYNENQLRHVLLSGDWIPLSLPKSIQTTFGDDVTVTSLGGATEVSIWSIAYPIPKISPTDWKSIPYGIPLRNQEYYVYDKQLNNCPEWVTGELYIGGLGLADGYWKDKIKTESSFILHPRMNQRLYRTGDYGRFLPNGYIEFIGRTDFQVKLHGHRIELGEIEYHLQQLSDIRQAIVNVDDTSQRLIAYIIAERHHENNDDYNKTDTFVTDPIEYDNFKLMKHNILHQDLLKENFLLNNSEQTEALIDTYYIRKSYRQFTDEIITEDDIENLLNKCQFMNSGKKVMCLNLNLNSLSQFLSTLRPITIIDTTSPKYRYASAGSLYPVQVYIEVFTIIDDILPGFYYYNPDNHNLQLISTCTNNDNDNSKVHLHLIGRSAAIAPIFGKKLGSQLCVLETGYMRGLLKNEALKMNWILSKIEYVDVDNKLHLNLDEYDTHHVFSIKLIEQNHYIDNDNELSNYPECIVYFKASDHQPERWFIYDRATSNLTPFLINLYEKQEEPLLFFENNDENKVIFNDCRVAIFFIGHLEQAISTGMMAHILMETGVKINIGMCPISSHISLPSKITNAIDDFLTHSDSHTEKVLLHTLLLGKISPEQKYERRSSAIRSVGNYSQTLTKYLSTKLPSYMVPSLFITVPKFPLNVNGKIDRKALQNTFSLSYNEENYEPPISDLERTIVGIWQKVLNYKQTNPISTTASFFSLGGYSLLLVELYNYYQSVFDFDAQILTIRSFFQQDTIAEHAKILQANTSTNINFNVWKTLHVIEGRASFAQERIYLDAQIRNTNNLALYNELIVFRLIKGSLAKERLQRAICSILNEHPVLRTSLFLSNDNGMLMQSIKFNCPDPFKNGKEKTFKNNEELDDIIRRTTIDSNLFDLSNGRVFHYEIVRYEPANSYNEDYELMTASDALIIAFHHAVFDLVSSRVFLEDLAVAYNSDKLLSIDENSFQYIDYSIHEHLMDMTTSQMFWRSQLDGYNWERPLLLSANRYHNSTHNRSSFSTIIHYCFDDNLSQLFLAYASLHGVTPFHLGIAIFYVFLFKLNSDQNDFCITCLNANRHRTELRDLIGMFVATLPYRIQFDPRASFNHLIEQVRNQSLSILQHSHYPLQQILANSSKQEPIINFLKIMFDLIILSENISSLTLDEAQLQQMPFQQLDIIAKFDMTCRLVYDSSAINSIMSSSIICSQEIYDQRTVQILMNRYVFLFQQLFDPTSVFVTSQPVFNLSIILPDELYIINVLNAIHDLAKRREKLTINESFYHQTFRFSQKLAIELDEQSLTYTELLYYVQKLALHLIINHHLTTNDIVCQCIERSLSMVIGILSIEIAGSAYCPLSARDPEQRLNILIHQTQSPLVLIHHLTQYKFNNNNINTLDIDTIINNNQIINEEDLYHLSNIIITPESIAYVIFTSGSTGIPKAVQVRHQNFIECIHSLVHINTFTEMDTIIQMARCSFDIHMQDIVGTLVVGGTLVMLHPKGNMDFEYLAEVLKTKQITFIHAVPTLIYSLFQYIKETKDLLVIESLLVLYLLLSFVGEALTVKQVSLFISLITKHCRIWNLYGPAETTLVSTYHLIDRTIDKTSIPIGRPLPNYTCFVHDEFSQPVSVHQVGELIIGGVGVFAGYLGRDDLTANALVNIDEKFFYRTGDLVRLNENGLLDYLGRKDNQIKLRGQRIELNEIEQCLLETSITACIVIKWKDDHLVAYVQSVNSDVNLLREHCLCRLPSFMVPSMFIVLKEFPLNTNGKIDRKRLPMPEYSDQTNADNSTSFPSTPLEHRLQSIFTEVLNKKVLDKNVSLGAMGGTSLDAMRVLVVIRQQIYTNVDAALLFANPSVGQLARAMEPLLSLKKDLSPENETNSFEQEKHYRPMPSLFIEGLGIILLTFQWIYPLWMIHITGYYFALLLLPLFYLLTYIVWQHLLLRPKGFWKSKDELYSWRYYRMWFLNRLWSINNSYWLQCLMGTPFYNVYLRMCGAKIGYGTHIYTTLIDAPWLLQVGDSTFIGEEVILSSLSYQDQTYKIHSIRIGANCSIGTCSVLYDDTVVYDHVHKEPLSRISGHVSSPKDHISMHDRSFTTGQTIFQLVCILSVVFIHGLLLVFTSFVYCYYLTSLLFLPASLALCWLIWTSLSLLVLLLCLRFVVGEVNPGCYSLNSYYYLRKVWLRYLVISSFHYSLDLIQAYDEFGPAILRWLGAHVEDDVRLAEFRQILHFPSNLLKAKRGATTFAGAMLTPFEVAYNGKCHIEEIHLGPDTNLGNWCVLMPGTQLTPKTIVGSLTRVTKETNNTDNGTILLGTPASIMPFMKLEHTSNVSSCPSSHSLIFITFLSNVISFLISKYLCIVIYSMMITPVAVLAHVSLFCAAYHCSIFHHKKRTSFTYSEVVNRTQQFLHTLMADFFTFLGPFLSETQFLVFLYRIMGARIGCDVILSDINCLTDPHLVTIGDHVRLNRRAYIQRLFKLAPVIVGPSSVLMSNTLVLSGARLLGRNRISACTLVMKDDQLLDNTAWSGVPAQLVV</sequence>
<dbReference type="SUPFAM" id="SSF56801">
    <property type="entry name" value="Acetyl-CoA synthetase-like"/>
    <property type="match status" value="3"/>
</dbReference>
<dbReference type="PANTHER" id="PTHR45527:SF10">
    <property type="entry name" value="PYOCHELIN SYNTHASE PCHF"/>
    <property type="match status" value="1"/>
</dbReference>
<evidence type="ECO:0000313" key="7">
    <source>
        <dbReference type="EMBL" id="ACD54724.1"/>
    </source>
</evidence>
<dbReference type="Pfam" id="PF00550">
    <property type="entry name" value="PP-binding"/>
    <property type="match status" value="2"/>
</dbReference>
<dbReference type="InterPro" id="IPR011004">
    <property type="entry name" value="Trimer_LpxA-like_sf"/>
</dbReference>
<accession>B3G4H6</accession>
<dbReference type="FunFam" id="3.40.50.12780:FF:000012">
    <property type="entry name" value="Non-ribosomal peptide synthetase"/>
    <property type="match status" value="1"/>
</dbReference>
<reference evidence="7" key="1">
    <citation type="journal article" date="2008" name="Science">
        <title>Massive horizontal gene transfer in bdelloid rotifers.</title>
        <authorList>
            <person name="Gladyshev E.A."/>
            <person name="Meselson M.S."/>
            <person name="Arkhipova I.R."/>
        </authorList>
    </citation>
    <scope>NUCLEOTIDE SEQUENCE</scope>
</reference>
<feature type="transmembrane region" description="Helical" evidence="5">
    <location>
        <begin position="4660"/>
        <end position="4677"/>
    </location>
</feature>
<dbReference type="InterPro" id="IPR036736">
    <property type="entry name" value="ACP-like_sf"/>
</dbReference>
<dbReference type="PANTHER" id="PTHR45527">
    <property type="entry name" value="NONRIBOSOMAL PEPTIDE SYNTHETASE"/>
    <property type="match status" value="1"/>
</dbReference>
<dbReference type="InterPro" id="IPR020845">
    <property type="entry name" value="AMP-binding_CS"/>
</dbReference>
<dbReference type="CDD" id="cd05930">
    <property type="entry name" value="A_NRPS"/>
    <property type="match status" value="2"/>
</dbReference>
<evidence type="ECO:0000256" key="2">
    <source>
        <dbReference type="ARBA" id="ARBA00022553"/>
    </source>
</evidence>
<keyword evidence="3" id="KW-0436">Ligase</keyword>
<dbReference type="InterPro" id="IPR001242">
    <property type="entry name" value="Condensation_dom"/>
</dbReference>
<dbReference type="Gene3D" id="3.40.50.12780">
    <property type="entry name" value="N-terminal domain of ligase-like"/>
    <property type="match status" value="3"/>
</dbReference>
<dbReference type="NCBIfam" id="TIGR01733">
    <property type="entry name" value="AA-adenyl-dom"/>
    <property type="match status" value="3"/>
</dbReference>
<keyword evidence="5" id="KW-0472">Membrane</keyword>
<dbReference type="EMBL" id="EU643481">
    <property type="protein sequence ID" value="ACD54724.1"/>
    <property type="molecule type" value="Genomic_DNA"/>
</dbReference>
<dbReference type="InterPro" id="IPR000415">
    <property type="entry name" value="Nitroreductase-like"/>
</dbReference>
<dbReference type="GO" id="GO:0031177">
    <property type="term" value="F:phosphopantetheine binding"/>
    <property type="evidence" value="ECO:0007669"/>
    <property type="project" value="TreeGrafter"/>
</dbReference>
<dbReference type="InterPro" id="IPR010071">
    <property type="entry name" value="AA_adenyl_dom"/>
</dbReference>
<dbReference type="Gene3D" id="3.30.300.30">
    <property type="match status" value="4"/>
</dbReference>
<feature type="transmembrane region" description="Helical" evidence="5">
    <location>
        <begin position="4425"/>
        <end position="4449"/>
    </location>
</feature>
<feature type="domain" description="Carrier" evidence="6">
    <location>
        <begin position="4117"/>
        <end position="4192"/>
    </location>
</feature>
<dbReference type="PROSITE" id="PS50075">
    <property type="entry name" value="CARRIER"/>
    <property type="match status" value="3"/>
</dbReference>
<protein>
    <submittedName>
        <fullName evidence="7">Non-ribosomal peptide synthetase-like protein</fullName>
    </submittedName>
</protein>
<evidence type="ECO:0000256" key="1">
    <source>
        <dbReference type="ARBA" id="ARBA00022450"/>
    </source>
</evidence>
<keyword evidence="5" id="KW-1133">Transmembrane helix</keyword>
<dbReference type="Gene3D" id="1.10.1200.10">
    <property type="entry name" value="ACP-like"/>
    <property type="match status" value="3"/>
</dbReference>
<dbReference type="GO" id="GO:0044550">
    <property type="term" value="P:secondary metabolite biosynthetic process"/>
    <property type="evidence" value="ECO:0007669"/>
    <property type="project" value="TreeGrafter"/>
</dbReference>
<dbReference type="GO" id="GO:0005737">
    <property type="term" value="C:cytoplasm"/>
    <property type="evidence" value="ECO:0007669"/>
    <property type="project" value="TreeGrafter"/>
</dbReference>
<dbReference type="InterPro" id="IPR057737">
    <property type="entry name" value="Condensation_MtbB-like"/>
</dbReference>
<dbReference type="InterPro" id="IPR009081">
    <property type="entry name" value="PP-bd_ACP"/>
</dbReference>
<dbReference type="Gene3D" id="3.40.109.10">
    <property type="entry name" value="NADH Oxidase"/>
    <property type="match status" value="1"/>
</dbReference>
<feature type="domain" description="Carrier" evidence="6">
    <location>
        <begin position="3022"/>
        <end position="3103"/>
    </location>
</feature>
<dbReference type="GO" id="GO:0043041">
    <property type="term" value="P:amino acid activation for nonribosomal peptide biosynthetic process"/>
    <property type="evidence" value="ECO:0007669"/>
    <property type="project" value="TreeGrafter"/>
</dbReference>
<dbReference type="GO" id="GO:0016874">
    <property type="term" value="F:ligase activity"/>
    <property type="evidence" value="ECO:0007669"/>
    <property type="project" value="UniProtKB-KW"/>
</dbReference>
<evidence type="ECO:0000256" key="4">
    <source>
        <dbReference type="ARBA" id="ARBA00029454"/>
    </source>
</evidence>
<dbReference type="SUPFAM" id="SSF52777">
    <property type="entry name" value="CoA-dependent acyltransferases"/>
    <property type="match status" value="8"/>
</dbReference>
<dbReference type="InterPro" id="IPR000873">
    <property type="entry name" value="AMP-dep_synth/lig_dom"/>
</dbReference>
<dbReference type="GO" id="GO:0016491">
    <property type="term" value="F:oxidoreductase activity"/>
    <property type="evidence" value="ECO:0007669"/>
    <property type="project" value="InterPro"/>
</dbReference>